<keyword evidence="2 4" id="KW-0689">Ribosomal protein</keyword>
<dbReference type="PANTHER" id="PTHR10934">
    <property type="entry name" value="60S RIBOSOMAL PROTEIN L18"/>
    <property type="match status" value="1"/>
</dbReference>
<feature type="domain" description="Large ribosomal subunit protein uL15/eL18" evidence="5">
    <location>
        <begin position="31"/>
        <end position="118"/>
    </location>
</feature>
<evidence type="ECO:0000259" key="5">
    <source>
        <dbReference type="Pfam" id="PF17135"/>
    </source>
</evidence>
<dbReference type="InterPro" id="IPR036227">
    <property type="entry name" value="Ribosomal_uL15/eL18_sf"/>
</dbReference>
<evidence type="ECO:0000256" key="3">
    <source>
        <dbReference type="ARBA" id="ARBA00023274"/>
    </source>
</evidence>
<name>A0A7C2BKL2_9CREN</name>
<dbReference type="AlphaFoldDB" id="A0A7C2BKL2"/>
<dbReference type="NCBIfam" id="NF003079">
    <property type="entry name" value="PRK04005.1"/>
    <property type="match status" value="1"/>
</dbReference>
<comment type="caution">
    <text evidence="6">The sequence shown here is derived from an EMBL/GenBank/DDBJ whole genome shotgun (WGS) entry which is preliminary data.</text>
</comment>
<keyword evidence="3 4" id="KW-0687">Ribonucleoprotein</keyword>
<gene>
    <name evidence="4" type="primary">rpl18e</name>
    <name evidence="6" type="ORF">ENP55_03490</name>
</gene>
<dbReference type="Gene3D" id="3.100.10.10">
    <property type="match status" value="1"/>
</dbReference>
<dbReference type="InterPro" id="IPR001196">
    <property type="entry name" value="Ribosomal_uL15_CS"/>
</dbReference>
<comment type="similarity">
    <text evidence="1 4">Belongs to the eukaryotic ribosomal protein eL18 family.</text>
</comment>
<evidence type="ECO:0000256" key="4">
    <source>
        <dbReference type="HAMAP-Rule" id="MF_00329"/>
    </source>
</evidence>
<evidence type="ECO:0000256" key="2">
    <source>
        <dbReference type="ARBA" id="ARBA00022980"/>
    </source>
</evidence>
<organism evidence="6">
    <name type="scientific">Thermosphaera aggregans</name>
    <dbReference type="NCBI Taxonomy" id="54254"/>
    <lineage>
        <taxon>Archaea</taxon>
        <taxon>Thermoproteota</taxon>
        <taxon>Thermoprotei</taxon>
        <taxon>Desulfurococcales</taxon>
        <taxon>Desulfurococcaceae</taxon>
        <taxon>Thermosphaera</taxon>
    </lineage>
</organism>
<evidence type="ECO:0000313" key="6">
    <source>
        <dbReference type="EMBL" id="HEF87351.1"/>
    </source>
</evidence>
<dbReference type="InterPro" id="IPR000039">
    <property type="entry name" value="Ribosomal_eL18"/>
</dbReference>
<accession>A0A7C2BKL2</accession>
<dbReference type="InterPro" id="IPR022947">
    <property type="entry name" value="Ribosomal_eL18_arc"/>
</dbReference>
<dbReference type="GO" id="GO:0003723">
    <property type="term" value="F:RNA binding"/>
    <property type="evidence" value="ECO:0007669"/>
    <property type="project" value="TreeGrafter"/>
</dbReference>
<dbReference type="PANTHER" id="PTHR10934:SF2">
    <property type="entry name" value="LARGE RIBOSOMAL SUBUNIT PROTEIN EL18"/>
    <property type="match status" value="1"/>
</dbReference>
<dbReference type="SUPFAM" id="SSF52080">
    <property type="entry name" value="Ribosomal proteins L15p and L18e"/>
    <property type="match status" value="1"/>
</dbReference>
<proteinExistence type="inferred from homology"/>
<dbReference type="GO" id="GO:0006412">
    <property type="term" value="P:translation"/>
    <property type="evidence" value="ECO:0007669"/>
    <property type="project" value="UniProtKB-UniRule"/>
</dbReference>
<dbReference type="GO" id="GO:0022625">
    <property type="term" value="C:cytosolic large ribosomal subunit"/>
    <property type="evidence" value="ECO:0007669"/>
    <property type="project" value="TreeGrafter"/>
</dbReference>
<dbReference type="EMBL" id="DSJT01000021">
    <property type="protein sequence ID" value="HEF87351.1"/>
    <property type="molecule type" value="Genomic_DNA"/>
</dbReference>
<evidence type="ECO:0000256" key="1">
    <source>
        <dbReference type="ARBA" id="ARBA00006815"/>
    </source>
</evidence>
<protein>
    <recommendedName>
        <fullName evidence="4">Large ribosomal subunit protein eL18</fullName>
    </recommendedName>
</protein>
<dbReference type="HAMAP" id="MF_00329">
    <property type="entry name" value="Ribosomal_eL18"/>
    <property type="match status" value="1"/>
</dbReference>
<reference evidence="6" key="1">
    <citation type="journal article" date="2020" name="mSystems">
        <title>Genome- and Community-Level Interaction Insights into Carbon Utilization and Element Cycling Functions of Hydrothermarchaeota in Hydrothermal Sediment.</title>
        <authorList>
            <person name="Zhou Z."/>
            <person name="Liu Y."/>
            <person name="Xu W."/>
            <person name="Pan J."/>
            <person name="Luo Z.H."/>
            <person name="Li M."/>
        </authorList>
    </citation>
    <scope>NUCLEOTIDE SEQUENCE [LARGE SCALE GENOMIC DNA]</scope>
    <source>
        <strain evidence="6">SpSt-23</strain>
    </source>
</reference>
<dbReference type="Pfam" id="PF17135">
    <property type="entry name" value="Ribosomal_L18"/>
    <property type="match status" value="1"/>
</dbReference>
<dbReference type="PROSITE" id="PS00475">
    <property type="entry name" value="RIBOSOMAL_L15"/>
    <property type="match status" value="1"/>
</dbReference>
<dbReference type="InterPro" id="IPR021131">
    <property type="entry name" value="Ribosomal_uL15/eL18"/>
</dbReference>
<sequence>MMELKKTSIVLRKTIRELEKASKIHDAPIWARIAEELAKPTRRRRAVNLSRLNRYTVEGDVVVVPGKVLGSGRIDHKITVAAYSFSKTAYEQLLKAGCRVLSLTELVRENPKGSNVKIIG</sequence>
<dbReference type="GO" id="GO:0003735">
    <property type="term" value="F:structural constituent of ribosome"/>
    <property type="evidence" value="ECO:0007669"/>
    <property type="project" value="InterPro"/>
</dbReference>